<evidence type="ECO:0000256" key="1">
    <source>
        <dbReference type="ARBA" id="ARBA00022490"/>
    </source>
</evidence>
<feature type="region of interest" description="FAD-dependent cmnm(5)s(2)U34 oxidoreductase" evidence="10">
    <location>
        <begin position="240"/>
        <end position="621"/>
    </location>
</feature>
<dbReference type="GO" id="GO:0005737">
    <property type="term" value="C:cytoplasm"/>
    <property type="evidence" value="ECO:0007669"/>
    <property type="project" value="UniProtKB-SubCell"/>
</dbReference>
<dbReference type="SUPFAM" id="SSF54373">
    <property type="entry name" value="FAD-linked reductases, C-terminal domain"/>
    <property type="match status" value="1"/>
</dbReference>
<evidence type="ECO:0000259" key="11">
    <source>
        <dbReference type="Pfam" id="PF01266"/>
    </source>
</evidence>
<evidence type="ECO:0000313" key="13">
    <source>
        <dbReference type="EMBL" id="RUO25200.1"/>
    </source>
</evidence>
<evidence type="ECO:0000256" key="6">
    <source>
        <dbReference type="ARBA" id="ARBA00022694"/>
    </source>
</evidence>
<dbReference type="InterPro" id="IPR036188">
    <property type="entry name" value="FAD/NAD-bd_sf"/>
</dbReference>
<accession>A0A432W561</accession>
<dbReference type="Pfam" id="PF05430">
    <property type="entry name" value="Methyltransf_30"/>
    <property type="match status" value="1"/>
</dbReference>
<keyword evidence="7 10" id="KW-0274">FAD</keyword>
<dbReference type="SUPFAM" id="SSF51905">
    <property type="entry name" value="FAD/NAD(P)-binding domain"/>
    <property type="match status" value="1"/>
</dbReference>
<dbReference type="HAMAP" id="MF_01102">
    <property type="entry name" value="MnmC"/>
    <property type="match status" value="1"/>
</dbReference>
<dbReference type="GO" id="GO:0016645">
    <property type="term" value="F:oxidoreductase activity, acting on the CH-NH group of donors"/>
    <property type="evidence" value="ECO:0007669"/>
    <property type="project" value="InterPro"/>
</dbReference>
<dbReference type="NCBIfam" id="TIGR03197">
    <property type="entry name" value="MnmC_Cterm"/>
    <property type="match status" value="1"/>
</dbReference>
<dbReference type="Gene3D" id="3.30.9.10">
    <property type="entry name" value="D-Amino Acid Oxidase, subunit A, domain 2"/>
    <property type="match status" value="1"/>
</dbReference>
<keyword evidence="4 10" id="KW-0808">Transferase</keyword>
<dbReference type="EMBL" id="PIPL01000001">
    <property type="protein sequence ID" value="RUO25200.1"/>
    <property type="molecule type" value="Genomic_DNA"/>
</dbReference>
<keyword evidence="3 10" id="KW-0285">Flavoprotein</keyword>
<dbReference type="GO" id="GO:0032259">
    <property type="term" value="P:methylation"/>
    <property type="evidence" value="ECO:0007669"/>
    <property type="project" value="UniProtKB-KW"/>
</dbReference>
<keyword evidence="1 10" id="KW-0963">Cytoplasm</keyword>
<dbReference type="GO" id="GO:0002097">
    <property type="term" value="P:tRNA wobble base modification"/>
    <property type="evidence" value="ECO:0007669"/>
    <property type="project" value="UniProtKB-UniRule"/>
</dbReference>
<keyword evidence="9 10" id="KW-0511">Multifunctional enzyme</keyword>
<dbReference type="AlphaFoldDB" id="A0A432W561"/>
<keyword evidence="2 10" id="KW-0489">Methyltransferase</keyword>
<dbReference type="GO" id="GO:0004808">
    <property type="term" value="F:tRNA (5-methylaminomethyl-2-thiouridylate)(34)-methyltransferase activity"/>
    <property type="evidence" value="ECO:0007669"/>
    <property type="project" value="UniProtKB-EC"/>
</dbReference>
<feature type="region of interest" description="tRNA (mnm(5)s(2)U34)-methyltransferase" evidence="10">
    <location>
        <begin position="1"/>
        <end position="224"/>
    </location>
</feature>
<dbReference type="Gene3D" id="3.40.50.150">
    <property type="entry name" value="Vaccinia Virus protein VP39"/>
    <property type="match status" value="1"/>
</dbReference>
<dbReference type="EC" id="1.5.-.-" evidence="10"/>
<name>A0A432W561_9GAMM</name>
<dbReference type="InterPro" id="IPR006076">
    <property type="entry name" value="FAD-dep_OxRdtase"/>
</dbReference>
<comment type="subcellular location">
    <subcellularLocation>
        <location evidence="10">Cytoplasm</location>
    </subcellularLocation>
</comment>
<dbReference type="NCBIfam" id="NF033855">
    <property type="entry name" value="tRNA_MNMC2"/>
    <property type="match status" value="1"/>
</dbReference>
<dbReference type="PANTHER" id="PTHR13847">
    <property type="entry name" value="SARCOSINE DEHYDROGENASE-RELATED"/>
    <property type="match status" value="1"/>
</dbReference>
<comment type="caution">
    <text evidence="13">The sequence shown here is derived from an EMBL/GenBank/DDBJ whole genome shotgun (WGS) entry which is preliminary data.</text>
</comment>
<evidence type="ECO:0000256" key="5">
    <source>
        <dbReference type="ARBA" id="ARBA00022691"/>
    </source>
</evidence>
<dbReference type="InterPro" id="IPR047785">
    <property type="entry name" value="tRNA_MNMC2"/>
</dbReference>
<evidence type="ECO:0000256" key="3">
    <source>
        <dbReference type="ARBA" id="ARBA00022630"/>
    </source>
</evidence>
<feature type="domain" description="FAD dependent oxidoreductase" evidence="11">
    <location>
        <begin position="236"/>
        <end position="589"/>
    </location>
</feature>
<comment type="similarity">
    <text evidence="10">In the C-terminal section; belongs to the DAO family.</text>
</comment>
<protein>
    <recommendedName>
        <fullName evidence="10">tRNA 5-methylaminomethyl-2-thiouridine biosynthesis bifunctional protein MnmC</fullName>
        <shortName evidence="10">tRNA mnm(5)s(2)U biosynthesis bifunctional protein</shortName>
    </recommendedName>
    <domain>
        <recommendedName>
            <fullName evidence="10">tRNA (mnm(5)s(2)U34)-methyltransferase</fullName>
            <ecNumber evidence="10">2.1.1.61</ecNumber>
        </recommendedName>
    </domain>
    <domain>
        <recommendedName>
            <fullName evidence="10">FAD-dependent cmnm(5)s(2)U34 oxidoreductase</fullName>
            <ecNumber evidence="10">1.5.-.-</ecNumber>
        </recommendedName>
    </domain>
</protein>
<dbReference type="Gene3D" id="3.50.50.60">
    <property type="entry name" value="FAD/NAD(P)-binding domain"/>
    <property type="match status" value="1"/>
</dbReference>
<proteinExistence type="inferred from homology"/>
<dbReference type="GO" id="GO:0050660">
    <property type="term" value="F:flavin adenine dinucleotide binding"/>
    <property type="evidence" value="ECO:0007669"/>
    <property type="project" value="UniProtKB-UniRule"/>
</dbReference>
<dbReference type="Pfam" id="PF01266">
    <property type="entry name" value="DAO"/>
    <property type="match status" value="1"/>
</dbReference>
<comment type="similarity">
    <text evidence="10">In the N-terminal section; belongs to the methyltransferase superfamily. tRNA (mnm(5)s(2)U34)-methyltransferase family.</text>
</comment>
<evidence type="ECO:0000256" key="2">
    <source>
        <dbReference type="ARBA" id="ARBA00022603"/>
    </source>
</evidence>
<dbReference type="InterPro" id="IPR029063">
    <property type="entry name" value="SAM-dependent_MTases_sf"/>
</dbReference>
<evidence type="ECO:0000259" key="12">
    <source>
        <dbReference type="Pfam" id="PF05430"/>
    </source>
</evidence>
<evidence type="ECO:0000256" key="8">
    <source>
        <dbReference type="ARBA" id="ARBA00023002"/>
    </source>
</evidence>
<dbReference type="InterPro" id="IPR017610">
    <property type="entry name" value="tRNA_S-uridine_synth_MnmC_C"/>
</dbReference>
<dbReference type="InterPro" id="IPR023032">
    <property type="entry name" value="tRNA_MAMT_biosynth_bifunc_MnmC"/>
</dbReference>
<evidence type="ECO:0000256" key="9">
    <source>
        <dbReference type="ARBA" id="ARBA00023268"/>
    </source>
</evidence>
<sequence>MPVSDAFDDIYYSNEDGLAESTYVFLQQNNLASRFQHWQTDTPFIIAETGFGTGLNFLLAMQLFLQQAPSQARLHFVSFERFPLTRDDLQKALSQWPQLAEYCGQLIAQYPPLVSGCHRMSLEGQRVTLDLHFGDVLDSLPDWQQAHKDSVNAWFLDGFAPAKNPQMWQPELYQAMARSAAADCTLATFTAVGAVRRGLQDSGFTVRKVKGFGSKRDMLAGHKLAPAAPRHRKKQRIAIVGAGIAGACLAHRLSRENTELHVFCADSQPAMAASGNAQGAVYPLLHADFTTSSALYAQAFVYASQYYQQHNAANFHTSGVLQLAFNPAQLERQQKIISRKHYPEQLVCAVDAEHASQYAGISLTQQGLYYPVGGWLQPAQVVRQLLQKSAARLHLNAKVTDIQQTKQGWQLTTATETLQVDQLVLANGHELAKLDKQLNSATSGLLDVRPVRGQITRVASNNALSALKTVVCHKGYVTPAQNGTHCIGASFAKEQVEQPARSQDDKENLRLLTEYVPSAQADSLEILDQRASIRATTADHLPLVGAMPRFLAGKDAGRQITHWQGLWVLGGLGSRGFTSAPWCAELLSAQIMQHTKPSGHDLEQALQPDRFARRKLVRGQL</sequence>
<reference evidence="13 14" key="1">
    <citation type="journal article" date="2011" name="Front. Microbiol.">
        <title>Genomic signatures of strain selection and enhancement in Bacillus atrophaeus var. globigii, a historical biowarfare simulant.</title>
        <authorList>
            <person name="Gibbons H.S."/>
            <person name="Broomall S.M."/>
            <person name="McNew L.A."/>
            <person name="Daligault H."/>
            <person name="Chapman C."/>
            <person name="Bruce D."/>
            <person name="Karavis M."/>
            <person name="Krepps M."/>
            <person name="McGregor P.A."/>
            <person name="Hong C."/>
            <person name="Park K.H."/>
            <person name="Akmal A."/>
            <person name="Feldman A."/>
            <person name="Lin J.S."/>
            <person name="Chang W.E."/>
            <person name="Higgs B.W."/>
            <person name="Demirev P."/>
            <person name="Lindquist J."/>
            <person name="Liem A."/>
            <person name="Fochler E."/>
            <person name="Read T.D."/>
            <person name="Tapia R."/>
            <person name="Johnson S."/>
            <person name="Bishop-Lilly K.A."/>
            <person name="Detter C."/>
            <person name="Han C."/>
            <person name="Sozhamannan S."/>
            <person name="Rosenzweig C.N."/>
            <person name="Skowronski E.W."/>
        </authorList>
    </citation>
    <scope>NUCLEOTIDE SEQUENCE [LARGE SCALE GENOMIC DNA]</scope>
    <source>
        <strain evidence="13 14">MLST1</strain>
    </source>
</reference>
<keyword evidence="5 10" id="KW-0949">S-adenosyl-L-methionine</keyword>
<keyword evidence="6 10" id="KW-0819">tRNA processing</keyword>
<keyword evidence="8 10" id="KW-0560">Oxidoreductase</keyword>
<gene>
    <name evidence="10" type="primary">mnmC</name>
    <name evidence="13" type="ORF">CWE09_00180</name>
</gene>
<comment type="catalytic activity">
    <reaction evidence="10">
        <text>5-aminomethyl-2-thiouridine(34) in tRNA + S-adenosyl-L-methionine = 5-methylaminomethyl-2-thiouridine(34) in tRNA + S-adenosyl-L-homocysteine + H(+)</text>
        <dbReference type="Rhea" id="RHEA:19569"/>
        <dbReference type="Rhea" id="RHEA-COMP:10195"/>
        <dbReference type="Rhea" id="RHEA-COMP:10197"/>
        <dbReference type="ChEBI" id="CHEBI:15378"/>
        <dbReference type="ChEBI" id="CHEBI:57856"/>
        <dbReference type="ChEBI" id="CHEBI:59789"/>
        <dbReference type="ChEBI" id="CHEBI:74454"/>
        <dbReference type="ChEBI" id="CHEBI:74455"/>
        <dbReference type="EC" id="2.1.1.61"/>
    </reaction>
</comment>
<comment type="cofactor">
    <cofactor evidence="10">
        <name>FAD</name>
        <dbReference type="ChEBI" id="CHEBI:57692"/>
    </cofactor>
</comment>
<dbReference type="NCBIfam" id="NF002481">
    <property type="entry name" value="PRK01747.1-2"/>
    <property type="match status" value="1"/>
</dbReference>
<evidence type="ECO:0000313" key="14">
    <source>
        <dbReference type="Proteomes" id="UP000288293"/>
    </source>
</evidence>
<dbReference type="InterPro" id="IPR008471">
    <property type="entry name" value="MnmC-like_methylTransf"/>
</dbReference>
<keyword evidence="14" id="KW-1185">Reference proteome</keyword>
<feature type="domain" description="MnmC-like methyltransferase" evidence="12">
    <location>
        <begin position="97"/>
        <end position="223"/>
    </location>
</feature>
<dbReference type="EC" id="2.1.1.61" evidence="10"/>
<comment type="function">
    <text evidence="10">Catalyzes the last two steps in the biosynthesis of 5-methylaminomethyl-2-thiouridine (mnm(5)s(2)U) at the wobble position (U34) in tRNA. Catalyzes the FAD-dependent demodification of cmnm(5)s(2)U34 to nm(5)s(2)U34, followed by the transfer of a methyl group from S-adenosyl-L-methionine to nm(5)s(2)U34, to form mnm(5)s(2)U34.</text>
</comment>
<dbReference type="PANTHER" id="PTHR13847:SF283">
    <property type="entry name" value="TRNA 5-METHYLAMINOMETHYL-2-THIOURIDINE BIOSYNTHESIS BIFUNCTIONAL PROTEIN MNMC"/>
    <property type="match status" value="1"/>
</dbReference>
<evidence type="ECO:0000256" key="4">
    <source>
        <dbReference type="ARBA" id="ARBA00022679"/>
    </source>
</evidence>
<evidence type="ECO:0000256" key="7">
    <source>
        <dbReference type="ARBA" id="ARBA00022827"/>
    </source>
</evidence>
<evidence type="ECO:0000256" key="10">
    <source>
        <dbReference type="HAMAP-Rule" id="MF_01102"/>
    </source>
</evidence>
<organism evidence="13 14">
    <name type="scientific">Aliidiomarina minuta</name>
    <dbReference type="NCBI Taxonomy" id="880057"/>
    <lineage>
        <taxon>Bacteria</taxon>
        <taxon>Pseudomonadati</taxon>
        <taxon>Pseudomonadota</taxon>
        <taxon>Gammaproteobacteria</taxon>
        <taxon>Alteromonadales</taxon>
        <taxon>Idiomarinaceae</taxon>
        <taxon>Aliidiomarina</taxon>
    </lineage>
</organism>
<dbReference type="Proteomes" id="UP000288293">
    <property type="component" value="Unassembled WGS sequence"/>
</dbReference>